<accession>A0A956LVL6</accession>
<dbReference type="PANTHER" id="PTHR33909">
    <property type="entry name" value="SEC TRANSLOCON ACCESSORY COMPLEX SUBUNIT YAJC"/>
    <property type="match status" value="1"/>
</dbReference>
<evidence type="ECO:0000313" key="11">
    <source>
        <dbReference type="EMBL" id="MCA9726414.1"/>
    </source>
</evidence>
<keyword evidence="8" id="KW-0811">Translocation</keyword>
<reference evidence="11" key="1">
    <citation type="submission" date="2020-04" db="EMBL/GenBank/DDBJ databases">
        <authorList>
            <person name="Zhang T."/>
        </authorList>
    </citation>
    <scope>NUCLEOTIDE SEQUENCE</scope>
    <source>
        <strain evidence="11">HKST-UBA01</strain>
    </source>
</reference>
<dbReference type="Proteomes" id="UP000697710">
    <property type="component" value="Unassembled WGS sequence"/>
</dbReference>
<keyword evidence="6" id="KW-0653">Protein transport</keyword>
<evidence type="ECO:0000256" key="3">
    <source>
        <dbReference type="ARBA" id="ARBA00022448"/>
    </source>
</evidence>
<evidence type="ECO:0000256" key="9">
    <source>
        <dbReference type="ARBA" id="ARBA00023136"/>
    </source>
</evidence>
<comment type="subcellular location">
    <subcellularLocation>
        <location evidence="1">Cell membrane</location>
        <topology evidence="1">Single-pass membrane protein</topology>
    </subcellularLocation>
</comment>
<keyword evidence="4" id="KW-1003">Cell membrane</keyword>
<dbReference type="PANTHER" id="PTHR33909:SF1">
    <property type="entry name" value="SEC TRANSLOCON ACCESSORY COMPLEX SUBUNIT YAJC"/>
    <property type="match status" value="1"/>
</dbReference>
<comment type="caution">
    <text evidence="11">The sequence shown here is derived from an EMBL/GenBank/DDBJ whole genome shotgun (WGS) entry which is preliminary data.</text>
</comment>
<dbReference type="Pfam" id="PF02699">
    <property type="entry name" value="YajC"/>
    <property type="match status" value="1"/>
</dbReference>
<evidence type="ECO:0000256" key="1">
    <source>
        <dbReference type="ARBA" id="ARBA00004162"/>
    </source>
</evidence>
<evidence type="ECO:0000256" key="6">
    <source>
        <dbReference type="ARBA" id="ARBA00022927"/>
    </source>
</evidence>
<dbReference type="PRINTS" id="PR01853">
    <property type="entry name" value="YAJCTRNLCASE"/>
</dbReference>
<dbReference type="AlphaFoldDB" id="A0A956LVL6"/>
<feature type="transmembrane region" description="Helical" evidence="10">
    <location>
        <begin position="20"/>
        <end position="40"/>
    </location>
</feature>
<sequence length="107" mass="11643">MTDAAFAQSPAPASGPGGAPLWMGNLFLILSFMLIFYFLLLRPQQKRQRQAQKMLESLKRGDQVVTSGGIHGTILNVKDDVVVLKIDENVKIEVSKSAVTGVTQEGK</sequence>
<proteinExistence type="inferred from homology"/>
<evidence type="ECO:0000256" key="7">
    <source>
        <dbReference type="ARBA" id="ARBA00022989"/>
    </source>
</evidence>
<dbReference type="InterPro" id="IPR003849">
    <property type="entry name" value="Preprotein_translocase_YajC"/>
</dbReference>
<keyword evidence="9 10" id="KW-0472">Membrane</keyword>
<name>A0A956LVL6_UNCEI</name>
<evidence type="ECO:0000256" key="5">
    <source>
        <dbReference type="ARBA" id="ARBA00022692"/>
    </source>
</evidence>
<dbReference type="GO" id="GO:0005886">
    <property type="term" value="C:plasma membrane"/>
    <property type="evidence" value="ECO:0007669"/>
    <property type="project" value="UniProtKB-SubCell"/>
</dbReference>
<dbReference type="NCBIfam" id="TIGR00739">
    <property type="entry name" value="yajC"/>
    <property type="match status" value="1"/>
</dbReference>
<dbReference type="EMBL" id="JAGQHR010000028">
    <property type="protein sequence ID" value="MCA9726414.1"/>
    <property type="molecule type" value="Genomic_DNA"/>
</dbReference>
<keyword evidence="3" id="KW-0813">Transport</keyword>
<evidence type="ECO:0000256" key="2">
    <source>
        <dbReference type="ARBA" id="ARBA00006742"/>
    </source>
</evidence>
<keyword evidence="7 10" id="KW-1133">Transmembrane helix</keyword>
<gene>
    <name evidence="11" type="primary">yajC</name>
    <name evidence="11" type="ORF">KC729_01945</name>
</gene>
<evidence type="ECO:0000256" key="4">
    <source>
        <dbReference type="ARBA" id="ARBA00022475"/>
    </source>
</evidence>
<keyword evidence="5 10" id="KW-0812">Transmembrane</keyword>
<comment type="similarity">
    <text evidence="2">Belongs to the YajC family.</text>
</comment>
<dbReference type="GO" id="GO:0015031">
    <property type="term" value="P:protein transport"/>
    <property type="evidence" value="ECO:0007669"/>
    <property type="project" value="UniProtKB-KW"/>
</dbReference>
<evidence type="ECO:0000256" key="8">
    <source>
        <dbReference type="ARBA" id="ARBA00023010"/>
    </source>
</evidence>
<evidence type="ECO:0000256" key="10">
    <source>
        <dbReference type="SAM" id="Phobius"/>
    </source>
</evidence>
<protein>
    <submittedName>
        <fullName evidence="11">Preprotein translocase subunit YajC</fullName>
    </submittedName>
</protein>
<dbReference type="SMART" id="SM01323">
    <property type="entry name" value="YajC"/>
    <property type="match status" value="1"/>
</dbReference>
<evidence type="ECO:0000313" key="12">
    <source>
        <dbReference type="Proteomes" id="UP000697710"/>
    </source>
</evidence>
<organism evidence="11 12">
    <name type="scientific">Eiseniibacteriota bacterium</name>
    <dbReference type="NCBI Taxonomy" id="2212470"/>
    <lineage>
        <taxon>Bacteria</taxon>
        <taxon>Candidatus Eiseniibacteriota</taxon>
    </lineage>
</organism>
<reference evidence="11" key="2">
    <citation type="journal article" date="2021" name="Microbiome">
        <title>Successional dynamics and alternative stable states in a saline activated sludge microbial community over 9 years.</title>
        <authorList>
            <person name="Wang Y."/>
            <person name="Ye J."/>
            <person name="Ju F."/>
            <person name="Liu L."/>
            <person name="Boyd J.A."/>
            <person name="Deng Y."/>
            <person name="Parks D.H."/>
            <person name="Jiang X."/>
            <person name="Yin X."/>
            <person name="Woodcroft B.J."/>
            <person name="Tyson G.W."/>
            <person name="Hugenholtz P."/>
            <person name="Polz M.F."/>
            <person name="Zhang T."/>
        </authorList>
    </citation>
    <scope>NUCLEOTIDE SEQUENCE</scope>
    <source>
        <strain evidence="11">HKST-UBA01</strain>
    </source>
</reference>